<feature type="compositionally biased region" description="Basic and acidic residues" evidence="1">
    <location>
        <begin position="16"/>
        <end position="25"/>
    </location>
</feature>
<name>A0A6C0CX10_9ZZZZ</name>
<reference evidence="2" key="1">
    <citation type="journal article" date="2020" name="Nature">
        <title>Giant virus diversity and host interactions through global metagenomics.</title>
        <authorList>
            <person name="Schulz F."/>
            <person name="Roux S."/>
            <person name="Paez-Espino D."/>
            <person name="Jungbluth S."/>
            <person name="Walsh D.A."/>
            <person name="Denef V.J."/>
            <person name="McMahon K.D."/>
            <person name="Konstantinidis K.T."/>
            <person name="Eloe-Fadrosh E.A."/>
            <person name="Kyrpides N.C."/>
            <person name="Woyke T."/>
        </authorList>
    </citation>
    <scope>NUCLEOTIDE SEQUENCE</scope>
    <source>
        <strain evidence="2">GVMAG-M-3300022752-39</strain>
    </source>
</reference>
<feature type="region of interest" description="Disordered" evidence="1">
    <location>
        <begin position="1"/>
        <end position="34"/>
    </location>
</feature>
<accession>A0A6C0CX10</accession>
<organism evidence="2">
    <name type="scientific">viral metagenome</name>
    <dbReference type="NCBI Taxonomy" id="1070528"/>
    <lineage>
        <taxon>unclassified sequences</taxon>
        <taxon>metagenomes</taxon>
        <taxon>organismal metagenomes</taxon>
    </lineage>
</organism>
<dbReference type="AlphaFoldDB" id="A0A6C0CX10"/>
<sequence length="490" mass="52040">MEKSHKKSSYTVSLGDSKKSNHFYKDCGSSSDDECKKRCCPKKKCKKCVGPPGPLVVTLMATGEPTGLEPGDEGNYCIISDCNTKYLSVGCYITIVCTSTNTAYFLINAIEIDDTGIVISIINVNEETATWEVGAKVALVGPQGPRGATLFDVGPIAEVSWPYGATFITGDTGVFFLQLAPADNANPGLLTATDQLVAGTKYFQDVIVAANFDGDPTSTWGGFTLGSIYFDTGLNALQLYLGSTVGSTFSGSTWCSVLTNCSGYTGGLNGVTAVGVTGLSYGATLTSDRYLQLGSATSTNPGLMTAIGQTFSGDKYFNGFVGVSGLFGLGNYSSSPSVGITGSLYYNTTITGASGLQVSSGSTWSSVKSFVIDHPKDQDKLLVHGCLEGPEAGVYYRGKGVITNNESVVIELPDYVDKLATNLTVQLTPIFDGNIYKPQYFATEVSANKFLVHGVNGAFYWNVYGQRLSFIVEPNKNEVEIKGDGPYKWL</sequence>
<protein>
    <submittedName>
        <fullName evidence="2">Uncharacterized protein</fullName>
    </submittedName>
</protein>
<proteinExistence type="predicted"/>
<dbReference type="EMBL" id="MN739489">
    <property type="protein sequence ID" value="QHT08045.1"/>
    <property type="molecule type" value="Genomic_DNA"/>
</dbReference>
<evidence type="ECO:0000256" key="1">
    <source>
        <dbReference type="SAM" id="MobiDB-lite"/>
    </source>
</evidence>
<evidence type="ECO:0000313" key="2">
    <source>
        <dbReference type="EMBL" id="QHT08045.1"/>
    </source>
</evidence>